<dbReference type="PANTHER" id="PTHR19303:SF36">
    <property type="entry name" value="TIGGER TRANSPOSABLE ELEMENT-DERIVED PROTEIN 3"/>
    <property type="match status" value="1"/>
</dbReference>
<dbReference type="CDD" id="cd00093">
    <property type="entry name" value="HTH_XRE"/>
    <property type="match status" value="1"/>
</dbReference>
<dbReference type="GO" id="GO:0005634">
    <property type="term" value="C:nucleus"/>
    <property type="evidence" value="ECO:0007669"/>
    <property type="project" value="TreeGrafter"/>
</dbReference>
<dbReference type="PANTHER" id="PTHR19303">
    <property type="entry name" value="TRANSPOSON"/>
    <property type="match status" value="1"/>
</dbReference>
<reference evidence="4" key="2">
    <citation type="submission" date="2025-09" db="UniProtKB">
        <authorList>
            <consortium name="Ensembl"/>
        </authorList>
    </citation>
    <scope>IDENTIFICATION</scope>
</reference>
<keyword evidence="5" id="KW-1185">Reference proteome</keyword>
<proteinExistence type="predicted"/>
<dbReference type="AlphaFoldDB" id="A0A8D2L316"/>
<protein>
    <submittedName>
        <fullName evidence="4">Tigger transposable element derived 3</fullName>
    </submittedName>
</protein>
<dbReference type="InterPro" id="IPR001387">
    <property type="entry name" value="Cro/C1-type_HTH"/>
</dbReference>
<evidence type="ECO:0000313" key="4">
    <source>
        <dbReference type="Ensembl" id="ENSVKKP00000016118.1"/>
    </source>
</evidence>
<dbReference type="GO" id="GO:0003677">
    <property type="term" value="F:DNA binding"/>
    <property type="evidence" value="ECO:0007669"/>
    <property type="project" value="InterPro"/>
</dbReference>
<sequence length="526" mass="57790">MTHPGGTSQATSSVSEKLPCSKSPSWLFPGTTCPPGEPGLEISISERKELSLQEKVRVLEMLEGPKVSQSELAKRFGVSQPQICRIIKNKERILAEWCKNANPGRKRKLEDKAVPGSTALLQWFERSCVPSAPHNGVPLPGRAGHLCEAFGQPELAAGWLGSAGAKQKRPLPEERAEAECWDNTLLPCILSRYDPPDIYACGEAAILFRATPEDLALEKREAGQEQLTVLLCTNMDASDKRDALIVGKAQKLLPFQGAEAQEFLPATYRADSRAWMTAAIFAEWLQKLNEDMKCKRRSVVLFLAQCGAHPYAELSHVKMVFMPPGLSRVHPLEHGAIQSFRCHYRRRLLTRLLVALDGRAPAAPPGQLSGHPTLLDAVHTVVQAWSEVCPRTIQSGFRAAGLGSSPRLPTPPVDVIRALGFQTQEQFEQFALVDEGLECFGEQEGADAGPEDPPAQDLAAEGRRKREDQPLPARPTKADVMESLAQLRRYLECHAVPPSVFQAFYKLEDVVHGLSLADMQGLGLRT</sequence>
<feature type="compositionally biased region" description="Basic and acidic residues" evidence="1">
    <location>
        <begin position="460"/>
        <end position="469"/>
    </location>
</feature>
<dbReference type="Proteomes" id="UP000694545">
    <property type="component" value="Unplaced"/>
</dbReference>
<organism evidence="4 5">
    <name type="scientific">Varanus komodoensis</name>
    <name type="common">Komodo dragon</name>
    <dbReference type="NCBI Taxonomy" id="61221"/>
    <lineage>
        <taxon>Eukaryota</taxon>
        <taxon>Metazoa</taxon>
        <taxon>Chordata</taxon>
        <taxon>Craniata</taxon>
        <taxon>Vertebrata</taxon>
        <taxon>Euteleostomi</taxon>
        <taxon>Lepidosauria</taxon>
        <taxon>Squamata</taxon>
        <taxon>Bifurcata</taxon>
        <taxon>Unidentata</taxon>
        <taxon>Episquamata</taxon>
        <taxon>Toxicofera</taxon>
        <taxon>Anguimorpha</taxon>
        <taxon>Paleoanguimorpha</taxon>
        <taxon>Varanoidea</taxon>
        <taxon>Varanidae</taxon>
        <taxon>Varanus</taxon>
    </lineage>
</organism>
<dbReference type="Pfam" id="PF03184">
    <property type="entry name" value="DDE_1"/>
    <property type="match status" value="1"/>
</dbReference>
<feature type="region of interest" description="Disordered" evidence="1">
    <location>
        <begin position="442"/>
        <end position="476"/>
    </location>
</feature>
<evidence type="ECO:0000259" key="2">
    <source>
        <dbReference type="Pfam" id="PF03184"/>
    </source>
</evidence>
<dbReference type="InterPro" id="IPR009057">
    <property type="entry name" value="Homeodomain-like_sf"/>
</dbReference>
<accession>A0A8D2L316</accession>
<evidence type="ECO:0000313" key="5">
    <source>
        <dbReference type="Proteomes" id="UP000694545"/>
    </source>
</evidence>
<dbReference type="InterPro" id="IPR050863">
    <property type="entry name" value="CenT-Element_Derived"/>
</dbReference>
<evidence type="ECO:0000256" key="1">
    <source>
        <dbReference type="SAM" id="MobiDB-lite"/>
    </source>
</evidence>
<dbReference type="OMA" id="KMVFMPP"/>
<evidence type="ECO:0000259" key="3">
    <source>
        <dbReference type="Pfam" id="PF04218"/>
    </source>
</evidence>
<dbReference type="Gene3D" id="1.10.10.60">
    <property type="entry name" value="Homeodomain-like"/>
    <property type="match status" value="1"/>
</dbReference>
<dbReference type="SUPFAM" id="SSF46689">
    <property type="entry name" value="Homeodomain-like"/>
    <property type="match status" value="1"/>
</dbReference>
<feature type="domain" description="DDE-1" evidence="2">
    <location>
        <begin position="225"/>
        <end position="397"/>
    </location>
</feature>
<dbReference type="InterPro" id="IPR007889">
    <property type="entry name" value="HTH_Psq"/>
</dbReference>
<dbReference type="Ensembl" id="ENSVKKT00000016499.1">
    <property type="protein sequence ID" value="ENSVKKP00000016118.1"/>
    <property type="gene ID" value="ENSVKKG00000010975.1"/>
</dbReference>
<dbReference type="Pfam" id="PF04218">
    <property type="entry name" value="CENP-B_N"/>
    <property type="match status" value="1"/>
</dbReference>
<reference evidence="4" key="1">
    <citation type="submission" date="2025-08" db="UniProtKB">
        <authorList>
            <consortium name="Ensembl"/>
        </authorList>
    </citation>
    <scope>IDENTIFICATION</scope>
</reference>
<dbReference type="InterPro" id="IPR004875">
    <property type="entry name" value="DDE_SF_endonuclease_dom"/>
</dbReference>
<feature type="domain" description="HTH psq-type" evidence="3">
    <location>
        <begin position="46"/>
        <end position="96"/>
    </location>
</feature>
<name>A0A8D2L316_VARKO</name>